<organism evidence="5">
    <name type="scientific">Gongylonema pulchrum</name>
    <dbReference type="NCBI Taxonomy" id="637853"/>
    <lineage>
        <taxon>Eukaryota</taxon>
        <taxon>Metazoa</taxon>
        <taxon>Ecdysozoa</taxon>
        <taxon>Nematoda</taxon>
        <taxon>Chromadorea</taxon>
        <taxon>Rhabditida</taxon>
        <taxon>Spirurina</taxon>
        <taxon>Spiruromorpha</taxon>
        <taxon>Spiruroidea</taxon>
        <taxon>Gongylonematidae</taxon>
        <taxon>Gongylonema</taxon>
    </lineage>
</organism>
<reference evidence="5" key="1">
    <citation type="submission" date="2016-06" db="UniProtKB">
        <authorList>
            <consortium name="WormBaseParasite"/>
        </authorList>
    </citation>
    <scope>IDENTIFICATION</scope>
</reference>
<dbReference type="Pfam" id="PF19056">
    <property type="entry name" value="WD40_2"/>
    <property type="match status" value="1"/>
</dbReference>
<keyword evidence="4" id="KW-1185">Reference proteome</keyword>
<keyword evidence="2" id="KW-0344">Guanine-nucleotide releasing factor</keyword>
<dbReference type="OrthoDB" id="4066896at2759"/>
<dbReference type="InterPro" id="IPR039919">
    <property type="entry name" value="ARHGEF10/ARHGEF17"/>
</dbReference>
<gene>
    <name evidence="3" type="ORF">GPUH_LOCUS16321</name>
</gene>
<dbReference type="PANTHER" id="PTHR12877:SF15">
    <property type="entry name" value="RHO GUANINE NUCLEOTIDE EXCHANGE FACTOR 17"/>
    <property type="match status" value="1"/>
</dbReference>
<name>A0A183E5T0_9BILA</name>
<dbReference type="PANTHER" id="PTHR12877">
    <property type="entry name" value="RHO GUANINE NUCLEOTIDE EXCHANGE FACTOR"/>
    <property type="match status" value="1"/>
</dbReference>
<proteinExistence type="predicted"/>
<dbReference type="GO" id="GO:0005085">
    <property type="term" value="F:guanyl-nucleotide exchange factor activity"/>
    <property type="evidence" value="ECO:0007669"/>
    <property type="project" value="UniProtKB-KW"/>
</dbReference>
<evidence type="ECO:0000313" key="3">
    <source>
        <dbReference type="EMBL" id="VDN27652.1"/>
    </source>
</evidence>
<protein>
    <submittedName>
        <fullName evidence="5">BTB/POZ domain-containing protein</fullName>
    </submittedName>
</protein>
<evidence type="ECO:0000256" key="1">
    <source>
        <dbReference type="ARBA" id="ARBA00022553"/>
    </source>
</evidence>
<keyword evidence="1" id="KW-0597">Phosphoprotein</keyword>
<evidence type="ECO:0000313" key="4">
    <source>
        <dbReference type="Proteomes" id="UP000271098"/>
    </source>
</evidence>
<dbReference type="Proteomes" id="UP000271098">
    <property type="component" value="Unassembled WGS sequence"/>
</dbReference>
<evidence type="ECO:0000256" key="2">
    <source>
        <dbReference type="ARBA" id="ARBA00022658"/>
    </source>
</evidence>
<sequence>MTDNHGDNNISCFRIFMFNFLDNARLKACERLLRLSMPVDDIAYLDEKVFVSISSSSHIQLLYFLRNKEGVWDLDNPKTLHLSIQKQSMLSSNTAEMVACLAVIGSTIFVAMAKSSTIKVINAFTLECLLEFNISHIVSKALSSREEIIRKHKMGCLRITSLLCCKKRLWIGTSAGIIINTAISNTRTLNWTPSFNVCQAGHIGSCRFLTAVSASAAPSFDLRRRRMSLSAPTLQQLEQMFVISGGEGFDSCALEVDGEKRETEDSINHLLFWSA</sequence>
<accession>A0A183E5T0</accession>
<dbReference type="AlphaFoldDB" id="A0A183E5T0"/>
<reference evidence="3 4" key="2">
    <citation type="submission" date="2018-11" db="EMBL/GenBank/DDBJ databases">
        <authorList>
            <consortium name="Pathogen Informatics"/>
        </authorList>
    </citation>
    <scope>NUCLEOTIDE SEQUENCE [LARGE SCALE GENOMIC DNA]</scope>
</reference>
<evidence type="ECO:0000313" key="5">
    <source>
        <dbReference type="WBParaSite" id="GPUH_0001634301-mRNA-1"/>
    </source>
</evidence>
<dbReference type="InterPro" id="IPR036322">
    <property type="entry name" value="WD40_repeat_dom_sf"/>
</dbReference>
<dbReference type="EMBL" id="UYRT01083585">
    <property type="protein sequence ID" value="VDN27652.1"/>
    <property type="molecule type" value="Genomic_DNA"/>
</dbReference>
<dbReference type="SUPFAM" id="SSF50978">
    <property type="entry name" value="WD40 repeat-like"/>
    <property type="match status" value="1"/>
</dbReference>
<dbReference type="WBParaSite" id="GPUH_0001634301-mRNA-1">
    <property type="protein sequence ID" value="GPUH_0001634301-mRNA-1"/>
    <property type="gene ID" value="GPUH_0001634301"/>
</dbReference>
<dbReference type="GO" id="GO:0030036">
    <property type="term" value="P:actin cytoskeleton organization"/>
    <property type="evidence" value="ECO:0007669"/>
    <property type="project" value="TreeGrafter"/>
</dbReference>